<evidence type="ECO:0000256" key="2">
    <source>
        <dbReference type="SAM" id="MobiDB-lite"/>
    </source>
</evidence>
<keyword evidence="1" id="KW-0175">Coiled coil</keyword>
<sequence length="90" mass="10358">MANKVSKAMERKAKMQERIEKMEKEMKELEVKAQQDIGAFVLKTWDIQDDSEKVFEVITSLKDQANKLLNNEGDSMGKSEQENIQTTPSH</sequence>
<dbReference type="EMBL" id="SLXK01000025">
    <property type="protein sequence ID" value="TCP24459.1"/>
    <property type="molecule type" value="Genomic_DNA"/>
</dbReference>
<gene>
    <name evidence="3" type="ORF">EV207_12519</name>
</gene>
<dbReference type="AlphaFoldDB" id="A0A4R2NRA7"/>
<comment type="caution">
    <text evidence="3">The sequence shown here is derived from an EMBL/GenBank/DDBJ whole genome shotgun (WGS) entry which is preliminary data.</text>
</comment>
<evidence type="ECO:0000313" key="3">
    <source>
        <dbReference type="EMBL" id="TCP24459.1"/>
    </source>
</evidence>
<accession>A0A4R2NRA7</accession>
<reference evidence="3 4" key="1">
    <citation type="submission" date="2019-03" db="EMBL/GenBank/DDBJ databases">
        <title>Genomic Encyclopedia of Type Strains, Phase IV (KMG-IV): sequencing the most valuable type-strain genomes for metagenomic binning, comparative biology and taxonomic classification.</title>
        <authorList>
            <person name="Goeker M."/>
        </authorList>
    </citation>
    <scope>NUCLEOTIDE SEQUENCE [LARGE SCALE GENOMIC DNA]</scope>
    <source>
        <strain evidence="3 4">DSM 19377</strain>
    </source>
</reference>
<feature type="region of interest" description="Disordered" evidence="2">
    <location>
        <begin position="69"/>
        <end position="90"/>
    </location>
</feature>
<proteinExistence type="predicted"/>
<dbReference type="Proteomes" id="UP000295416">
    <property type="component" value="Unassembled WGS sequence"/>
</dbReference>
<evidence type="ECO:0000313" key="4">
    <source>
        <dbReference type="Proteomes" id="UP000295416"/>
    </source>
</evidence>
<feature type="coiled-coil region" evidence="1">
    <location>
        <begin position="5"/>
        <end position="39"/>
    </location>
</feature>
<evidence type="ECO:0000256" key="1">
    <source>
        <dbReference type="SAM" id="Coils"/>
    </source>
</evidence>
<organism evidence="3 4">
    <name type="scientific">Scopulibacillus darangshiensis</name>
    <dbReference type="NCBI Taxonomy" id="442528"/>
    <lineage>
        <taxon>Bacteria</taxon>
        <taxon>Bacillati</taxon>
        <taxon>Bacillota</taxon>
        <taxon>Bacilli</taxon>
        <taxon>Bacillales</taxon>
        <taxon>Sporolactobacillaceae</taxon>
        <taxon>Scopulibacillus</taxon>
    </lineage>
</organism>
<keyword evidence="4" id="KW-1185">Reference proteome</keyword>
<name>A0A4R2NRA7_9BACL</name>
<protein>
    <submittedName>
        <fullName evidence="3">Uncharacterized protein</fullName>
    </submittedName>
</protein>
<dbReference type="RefSeq" id="WP_132747018.1">
    <property type="nucleotide sequence ID" value="NZ_SLXK01000025.1"/>
</dbReference>